<protein>
    <submittedName>
        <fullName evidence="1">Macaca fascicularis brain cDNA clone: QmoA-12501, similar to human chromosome 5 open reading frame 6 (C5orf6), mRNA, RefSeq: NM_016605.1</fullName>
    </submittedName>
</protein>
<proteinExistence type="evidence at transcript level"/>
<evidence type="ECO:0000313" key="1">
    <source>
        <dbReference type="EMBL" id="BAE91205.1"/>
    </source>
</evidence>
<organism evidence="1">
    <name type="scientific">Macaca fascicularis</name>
    <name type="common">Crab-eating macaque</name>
    <name type="synonym">Cynomolgus monkey</name>
    <dbReference type="NCBI Taxonomy" id="9541"/>
    <lineage>
        <taxon>Eukaryota</taxon>
        <taxon>Metazoa</taxon>
        <taxon>Chordata</taxon>
        <taxon>Craniata</taxon>
        <taxon>Vertebrata</taxon>
        <taxon>Euteleostomi</taxon>
        <taxon>Mammalia</taxon>
        <taxon>Eutheria</taxon>
        <taxon>Euarchontoglires</taxon>
        <taxon>Primates</taxon>
        <taxon>Haplorrhini</taxon>
        <taxon>Catarrhini</taxon>
        <taxon>Cercopithecidae</taxon>
        <taxon>Cercopithecinae</taxon>
        <taxon>Macaca</taxon>
    </lineage>
</organism>
<dbReference type="AlphaFoldDB" id="I7GEE9"/>
<accession>I7GEE9</accession>
<reference evidence="1" key="1">
    <citation type="journal article" date="2007" name="PLoS Biol.">
        <title>Rate of evolution in brain-expressed genes in humans and other primates.</title>
        <authorList>
            <person name="Wang H.-Y."/>
            <person name="Chien H.-C."/>
            <person name="Osada N."/>
            <person name="Hashimoto K."/>
            <person name="Sugano S."/>
            <person name="Gojobori T."/>
            <person name="Chou C.-K."/>
            <person name="Tsai S.-F."/>
            <person name="Wu C.-I."/>
            <person name="Shen C.-K.J."/>
        </authorList>
    </citation>
    <scope>NUCLEOTIDE SEQUENCE</scope>
</reference>
<dbReference type="EMBL" id="AB174143">
    <property type="protein sequence ID" value="BAE91205.1"/>
    <property type="molecule type" value="mRNA"/>
</dbReference>
<name>I7GEE9_MACFA</name>
<sequence>MYKAKAVRSSWEFGCHWIEFTFLFPTRNLSQDSWSQWPQ</sequence>